<reference evidence="2 3" key="1">
    <citation type="submission" date="2024-02" db="EMBL/GenBank/DDBJ databases">
        <title>Chromosome-level genome assembly of the Eurasian Minnow (Phoxinus phoxinus).</title>
        <authorList>
            <person name="Oriowo T.O."/>
            <person name="Martin S."/>
            <person name="Stange M."/>
            <person name="Chrysostomakis Y."/>
            <person name="Brown T."/>
            <person name="Winkler S."/>
            <person name="Kukowka S."/>
            <person name="Myers E.W."/>
            <person name="Bohne A."/>
        </authorList>
    </citation>
    <scope>NUCLEOTIDE SEQUENCE [LARGE SCALE GENOMIC DNA]</scope>
    <source>
        <strain evidence="2">ZFMK-TIS-60720</strain>
        <tissue evidence="2">Whole Organism</tissue>
    </source>
</reference>
<accession>A0AAN9CGC5</accession>
<dbReference type="EMBL" id="JAYKXH010000020">
    <property type="protein sequence ID" value="KAK7132396.1"/>
    <property type="molecule type" value="Genomic_DNA"/>
</dbReference>
<evidence type="ECO:0000256" key="1">
    <source>
        <dbReference type="SAM" id="MobiDB-lite"/>
    </source>
</evidence>
<dbReference type="Proteomes" id="UP001364617">
    <property type="component" value="Unassembled WGS sequence"/>
</dbReference>
<dbReference type="AlphaFoldDB" id="A0AAN9CGC5"/>
<evidence type="ECO:0000313" key="2">
    <source>
        <dbReference type="EMBL" id="KAK7132396.1"/>
    </source>
</evidence>
<gene>
    <name evidence="2" type="ORF">R3I93_018819</name>
</gene>
<organism evidence="2 3">
    <name type="scientific">Phoxinus phoxinus</name>
    <name type="common">Eurasian minnow</name>
    <dbReference type="NCBI Taxonomy" id="58324"/>
    <lineage>
        <taxon>Eukaryota</taxon>
        <taxon>Metazoa</taxon>
        <taxon>Chordata</taxon>
        <taxon>Craniata</taxon>
        <taxon>Vertebrata</taxon>
        <taxon>Euteleostomi</taxon>
        <taxon>Actinopterygii</taxon>
        <taxon>Neopterygii</taxon>
        <taxon>Teleostei</taxon>
        <taxon>Ostariophysi</taxon>
        <taxon>Cypriniformes</taxon>
        <taxon>Leuciscidae</taxon>
        <taxon>Phoxininae</taxon>
        <taxon>Phoxinus</taxon>
    </lineage>
</organism>
<feature type="compositionally biased region" description="Basic and acidic residues" evidence="1">
    <location>
        <begin position="15"/>
        <end position="25"/>
    </location>
</feature>
<evidence type="ECO:0000313" key="3">
    <source>
        <dbReference type="Proteomes" id="UP001364617"/>
    </source>
</evidence>
<protein>
    <submittedName>
        <fullName evidence="2">Uncharacterized protein</fullName>
    </submittedName>
</protein>
<comment type="caution">
    <text evidence="2">The sequence shown here is derived from an EMBL/GenBank/DDBJ whole genome shotgun (WGS) entry which is preliminary data.</text>
</comment>
<sequence>MASPAKNKIQPARGDTAHPSELKSC</sequence>
<name>A0AAN9CGC5_9TELE</name>
<proteinExistence type="predicted"/>
<feature type="region of interest" description="Disordered" evidence="1">
    <location>
        <begin position="1"/>
        <end position="25"/>
    </location>
</feature>
<keyword evidence="3" id="KW-1185">Reference proteome</keyword>